<dbReference type="KEGG" id="azq:G3580_13385"/>
<evidence type="ECO:0000313" key="1">
    <source>
        <dbReference type="EMBL" id="QID18535.1"/>
    </source>
</evidence>
<organism evidence="1 2">
    <name type="scientific">Nitrogeniibacter mangrovi</name>
    <dbReference type="NCBI Taxonomy" id="2016596"/>
    <lineage>
        <taxon>Bacteria</taxon>
        <taxon>Pseudomonadati</taxon>
        <taxon>Pseudomonadota</taxon>
        <taxon>Betaproteobacteria</taxon>
        <taxon>Rhodocyclales</taxon>
        <taxon>Zoogloeaceae</taxon>
        <taxon>Nitrogeniibacter</taxon>
    </lineage>
</organism>
<protein>
    <submittedName>
        <fullName evidence="1">Uncharacterized protein</fullName>
    </submittedName>
</protein>
<keyword evidence="2" id="KW-1185">Reference proteome</keyword>
<dbReference type="AlphaFoldDB" id="A0A6C1B6U5"/>
<reference evidence="1 2" key="1">
    <citation type="submission" date="2020-02" db="EMBL/GenBank/DDBJ databases">
        <title>Nitrogenibacter mangrovi gen. nov., sp. nov. isolated from mangrove sediment, a denitrifying betaproteobacterium.</title>
        <authorList>
            <person name="Liao H."/>
            <person name="Tian Y."/>
        </authorList>
    </citation>
    <scope>NUCLEOTIDE SEQUENCE [LARGE SCALE GENOMIC DNA]</scope>
    <source>
        <strain evidence="1 2">M9-3-2</strain>
    </source>
</reference>
<accession>A0A6C1B6U5</accession>
<dbReference type="RefSeq" id="WP_173766276.1">
    <property type="nucleotide sequence ID" value="NZ_CP048836.1"/>
</dbReference>
<evidence type="ECO:0000313" key="2">
    <source>
        <dbReference type="Proteomes" id="UP000501991"/>
    </source>
</evidence>
<name>A0A6C1B6U5_9RHOO</name>
<dbReference type="EMBL" id="CP048836">
    <property type="protein sequence ID" value="QID18535.1"/>
    <property type="molecule type" value="Genomic_DNA"/>
</dbReference>
<dbReference type="Proteomes" id="UP000501991">
    <property type="component" value="Chromosome"/>
</dbReference>
<proteinExistence type="predicted"/>
<gene>
    <name evidence="1" type="ORF">G3580_13385</name>
</gene>
<sequence>MGKRHDNSLYSQEEIGVSSACVELKLAEFWKFYISGRREGGYANFGNELKSLGEIAALFNGEEFCRLALGYFIDKFDFKNTNLDLPGYFKDVYEREFSRMKKNMNPGSGFSFSLGNDRFVKDLAIAGGRLIPIGPGLVEVGGFPRRLLWSGGIRQFFKFAKFYFLRARRNFPYLEIHTHLENVQEFNELGWKDAYYKVADILSMNSFLRGVFRGSWFVDPVISKICPHLSYIRDFPVSWGAESFYYSTEGGSSDAISSSKTRRRLFEENKYEPKVYVLIWPRLSILRFAKKPRGVCFSSPDSYGFRNDI</sequence>